<dbReference type="EMBL" id="BMNA01000015">
    <property type="protein sequence ID" value="GGM16092.1"/>
    <property type="molecule type" value="Genomic_DNA"/>
</dbReference>
<evidence type="ECO:0000313" key="3">
    <source>
        <dbReference type="Proteomes" id="UP000655208"/>
    </source>
</evidence>
<organism evidence="2 3">
    <name type="scientific">Nakamurella endophytica</name>
    <dbReference type="NCBI Taxonomy" id="1748367"/>
    <lineage>
        <taxon>Bacteria</taxon>
        <taxon>Bacillati</taxon>
        <taxon>Actinomycetota</taxon>
        <taxon>Actinomycetes</taxon>
        <taxon>Nakamurellales</taxon>
        <taxon>Nakamurellaceae</taxon>
        <taxon>Nakamurella</taxon>
    </lineage>
</organism>
<dbReference type="InterPro" id="IPR011856">
    <property type="entry name" value="tRNA_endonuc-like_dom_sf"/>
</dbReference>
<evidence type="ECO:0000313" key="2">
    <source>
        <dbReference type="EMBL" id="GGM16092.1"/>
    </source>
</evidence>
<dbReference type="RefSeq" id="WP_188944647.1">
    <property type="nucleotide sequence ID" value="NZ_BMNA01000015.1"/>
</dbReference>
<evidence type="ECO:0000259" key="1">
    <source>
        <dbReference type="Pfam" id="PF18899"/>
    </source>
</evidence>
<accession>A0A917TBD7</accession>
<keyword evidence="3" id="KW-1185">Reference proteome</keyword>
<dbReference type="GO" id="GO:0003676">
    <property type="term" value="F:nucleic acid binding"/>
    <property type="evidence" value="ECO:0007669"/>
    <property type="project" value="InterPro"/>
</dbReference>
<proteinExistence type="predicted"/>
<name>A0A917TBD7_9ACTN</name>
<feature type="domain" description="DUF5655" evidence="1">
    <location>
        <begin position="352"/>
        <end position="449"/>
    </location>
</feature>
<protein>
    <recommendedName>
        <fullName evidence="1">DUF5655 domain-containing protein</fullName>
    </recommendedName>
</protein>
<dbReference type="Pfam" id="PF18899">
    <property type="entry name" value="DUF5655"/>
    <property type="match status" value="1"/>
</dbReference>
<dbReference type="AlphaFoldDB" id="A0A917TBD7"/>
<sequence>MAGEMVFTVSGPVATAAQPIGLAEAGLRERQHLQEWVIAHPQVIGEDVKIVTAEFGRWTDASGGLERDRLDLLGLDSTGQLVVVELKRDRAPDTVDMQALKYAALVSRFTRDHLAQAHAQFLTARRGEPVDPDTALAELEQWASITDEGLQQPRLVLMASQFPKTVTATVVFLNQVGLDVRLLAFQAYRTTNDVLVTVSQHYPPPEVQDFVLSPELTQARQERGERQTKQRDVSAVTRLLEADLLEPGERLEFKPPSAVLQATVEPWIQAQPNRRYAIWQADPTKPLVWEADGQSYSPTGLTRHILGDAADRTSQVQGPAYWINSDGHTLVELARSVPAGQDVPAQLHLDKLNPTLRTVFDAVDAAITNLGTDVTRRSRIKGFKYYAQRKLVDLQIHNDHLSVYIRGLDAHAPGLPAIIVGGTHLYSHAQVRPLADLTSLKPLLKQAYRRASA</sequence>
<comment type="caution">
    <text evidence="2">The sequence shown here is derived from an EMBL/GenBank/DDBJ whole genome shotgun (WGS) entry which is preliminary data.</text>
</comment>
<dbReference type="Gene3D" id="3.40.1350.10">
    <property type="match status" value="1"/>
</dbReference>
<dbReference type="Proteomes" id="UP000655208">
    <property type="component" value="Unassembled WGS sequence"/>
</dbReference>
<reference evidence="2" key="1">
    <citation type="journal article" date="2014" name="Int. J. Syst. Evol. Microbiol.">
        <title>Complete genome sequence of Corynebacterium casei LMG S-19264T (=DSM 44701T), isolated from a smear-ripened cheese.</title>
        <authorList>
            <consortium name="US DOE Joint Genome Institute (JGI-PGF)"/>
            <person name="Walter F."/>
            <person name="Albersmeier A."/>
            <person name="Kalinowski J."/>
            <person name="Ruckert C."/>
        </authorList>
    </citation>
    <scope>NUCLEOTIDE SEQUENCE</scope>
    <source>
        <strain evidence="2">CGMCC 4.7308</strain>
    </source>
</reference>
<dbReference type="InterPro" id="IPR043714">
    <property type="entry name" value="DUF5655"/>
</dbReference>
<gene>
    <name evidence="2" type="ORF">GCM10011594_40120</name>
</gene>
<reference evidence="2" key="2">
    <citation type="submission" date="2020-09" db="EMBL/GenBank/DDBJ databases">
        <authorList>
            <person name="Sun Q."/>
            <person name="Zhou Y."/>
        </authorList>
    </citation>
    <scope>NUCLEOTIDE SEQUENCE</scope>
    <source>
        <strain evidence="2">CGMCC 4.7308</strain>
    </source>
</reference>